<dbReference type="InParanoid" id="D7UCQ2"/>
<dbReference type="Proteomes" id="UP000009183">
    <property type="component" value="Chromosome 15"/>
</dbReference>
<gene>
    <name evidence="1" type="ordered locus">VIT_15s0046g00890</name>
</gene>
<proteinExistence type="predicted"/>
<name>D7UCQ2_VITVI</name>
<organism evidence="1 2">
    <name type="scientific">Vitis vinifera</name>
    <name type="common">Grape</name>
    <dbReference type="NCBI Taxonomy" id="29760"/>
    <lineage>
        <taxon>Eukaryota</taxon>
        <taxon>Viridiplantae</taxon>
        <taxon>Streptophyta</taxon>
        <taxon>Embryophyta</taxon>
        <taxon>Tracheophyta</taxon>
        <taxon>Spermatophyta</taxon>
        <taxon>Magnoliopsida</taxon>
        <taxon>eudicotyledons</taxon>
        <taxon>Gunneridae</taxon>
        <taxon>Pentapetalae</taxon>
        <taxon>rosids</taxon>
        <taxon>Vitales</taxon>
        <taxon>Vitaceae</taxon>
        <taxon>Viteae</taxon>
        <taxon>Vitis</taxon>
    </lineage>
</organism>
<evidence type="ECO:0000313" key="2">
    <source>
        <dbReference type="Proteomes" id="UP000009183"/>
    </source>
</evidence>
<keyword evidence="2" id="KW-1185">Reference proteome</keyword>
<dbReference type="EMBL" id="FN596755">
    <property type="protein sequence ID" value="CBI40517.3"/>
    <property type="molecule type" value="Genomic_DNA"/>
</dbReference>
<reference evidence="2" key="1">
    <citation type="journal article" date="2007" name="Nature">
        <title>The grapevine genome sequence suggests ancestral hexaploidization in major angiosperm phyla.</title>
        <authorList>
            <consortium name="The French-Italian Public Consortium for Grapevine Genome Characterization."/>
            <person name="Jaillon O."/>
            <person name="Aury J.-M."/>
            <person name="Noel B."/>
            <person name="Policriti A."/>
            <person name="Clepet C."/>
            <person name="Casagrande A."/>
            <person name="Choisne N."/>
            <person name="Aubourg S."/>
            <person name="Vitulo N."/>
            <person name="Jubin C."/>
            <person name="Vezzi A."/>
            <person name="Legeai F."/>
            <person name="Hugueney P."/>
            <person name="Dasilva C."/>
            <person name="Horner D."/>
            <person name="Mica E."/>
            <person name="Jublot D."/>
            <person name="Poulain J."/>
            <person name="Bruyere C."/>
            <person name="Billault A."/>
            <person name="Segurens B."/>
            <person name="Gouyvenoux M."/>
            <person name="Ugarte E."/>
            <person name="Cattonaro F."/>
            <person name="Anthouard V."/>
            <person name="Vico V."/>
            <person name="Del Fabbro C."/>
            <person name="Alaux M."/>
            <person name="Di Gaspero G."/>
            <person name="Dumas V."/>
            <person name="Felice N."/>
            <person name="Paillard S."/>
            <person name="Juman I."/>
            <person name="Moroldo M."/>
            <person name="Scalabrin S."/>
            <person name="Canaguier A."/>
            <person name="Le Clainche I."/>
            <person name="Malacrida G."/>
            <person name="Durand E."/>
            <person name="Pesole G."/>
            <person name="Laucou V."/>
            <person name="Chatelet P."/>
            <person name="Merdinoglu D."/>
            <person name="Delledonne M."/>
            <person name="Pezzotti M."/>
            <person name="Lecharny A."/>
            <person name="Scarpelli C."/>
            <person name="Artiguenave F."/>
            <person name="Pe M.E."/>
            <person name="Valle G."/>
            <person name="Morgante M."/>
            <person name="Caboche M."/>
            <person name="Adam-Blondon A.-F."/>
            <person name="Weissenbach J."/>
            <person name="Quetier F."/>
            <person name="Wincker P."/>
        </authorList>
    </citation>
    <scope>NUCLEOTIDE SEQUENCE [LARGE SCALE GENOMIC DNA]</scope>
    <source>
        <strain evidence="2">cv. Pinot noir / PN40024</strain>
    </source>
</reference>
<dbReference type="HOGENOM" id="CLU_2890360_0_0_1"/>
<evidence type="ECO:0000313" key="1">
    <source>
        <dbReference type="EMBL" id="CBI40517.3"/>
    </source>
</evidence>
<dbReference type="AlphaFoldDB" id="D7UCQ2"/>
<sequence>MKRIEDEQSPSDLLQEAKWIDQETSPALCSLLCQCYRGRLLQPWKALDCGNKYVSSLFGCQEK</sequence>
<dbReference type="PaxDb" id="29760-VIT_15s0046g00890.t01"/>
<protein>
    <submittedName>
        <fullName evidence="1">Uncharacterized protein</fullName>
    </submittedName>
</protein>
<accession>D7UCQ2</accession>